<dbReference type="GO" id="GO:0012505">
    <property type="term" value="C:endomembrane system"/>
    <property type="evidence" value="ECO:0007669"/>
    <property type="project" value="UniProtKB-SubCell"/>
</dbReference>
<dbReference type="InterPro" id="IPR041846">
    <property type="entry name" value="ENL_dom"/>
</dbReference>
<dbReference type="InterPro" id="IPR008972">
    <property type="entry name" value="Cupredoxin"/>
</dbReference>
<dbReference type="Proteomes" id="UP001141806">
    <property type="component" value="Unassembled WGS sequence"/>
</dbReference>
<name>A0A9Q0JUF5_9MAGN</name>
<dbReference type="AlphaFoldDB" id="A0A9Q0JUF5"/>
<evidence type="ECO:0000256" key="1">
    <source>
        <dbReference type="ARBA" id="ARBA00004589"/>
    </source>
</evidence>
<dbReference type="FunFam" id="2.60.40.420:FF:000010">
    <property type="entry name" value="Early nodulin-like protein 1"/>
    <property type="match status" value="1"/>
</dbReference>
<feature type="signal peptide" evidence="10">
    <location>
        <begin position="1"/>
        <end position="23"/>
    </location>
</feature>
<comment type="caution">
    <text evidence="12">The sequence shown here is derived from an EMBL/GenBank/DDBJ whole genome shotgun (WGS) entry which is preliminary data.</text>
</comment>
<evidence type="ECO:0000259" key="11">
    <source>
        <dbReference type="PROSITE" id="PS51485"/>
    </source>
</evidence>
<feature type="domain" description="Phytocyanin" evidence="11">
    <location>
        <begin position="24"/>
        <end position="128"/>
    </location>
</feature>
<dbReference type="PANTHER" id="PTHR33021:SF531">
    <property type="entry name" value="EARLY NODULIN-LIKE PROTEIN 11"/>
    <property type="match status" value="1"/>
</dbReference>
<keyword evidence="7" id="KW-0449">Lipoprotein</keyword>
<gene>
    <name evidence="12" type="ORF">NE237_027475</name>
</gene>
<dbReference type="EMBL" id="JAMYWD010000012">
    <property type="protein sequence ID" value="KAJ4950643.1"/>
    <property type="molecule type" value="Genomic_DNA"/>
</dbReference>
<evidence type="ECO:0000313" key="13">
    <source>
        <dbReference type="Proteomes" id="UP001141806"/>
    </source>
</evidence>
<dbReference type="PROSITE" id="PS51485">
    <property type="entry name" value="PHYTOCYANIN"/>
    <property type="match status" value="1"/>
</dbReference>
<proteinExistence type="inferred from homology"/>
<reference evidence="12" key="1">
    <citation type="journal article" date="2023" name="Plant J.">
        <title>The genome of the king protea, Protea cynaroides.</title>
        <authorList>
            <person name="Chang J."/>
            <person name="Duong T.A."/>
            <person name="Schoeman C."/>
            <person name="Ma X."/>
            <person name="Roodt D."/>
            <person name="Barker N."/>
            <person name="Li Z."/>
            <person name="Van de Peer Y."/>
            <person name="Mizrachi E."/>
        </authorList>
    </citation>
    <scope>NUCLEOTIDE SEQUENCE</scope>
    <source>
        <tissue evidence="12">Young leaves</tissue>
    </source>
</reference>
<keyword evidence="2" id="KW-0336">GPI-anchor</keyword>
<keyword evidence="6" id="KW-0325">Glycoprotein</keyword>
<dbReference type="PANTHER" id="PTHR33021">
    <property type="entry name" value="BLUE COPPER PROTEIN"/>
    <property type="match status" value="1"/>
</dbReference>
<protein>
    <recommendedName>
        <fullName evidence="11">Phytocyanin domain-containing protein</fullName>
    </recommendedName>
</protein>
<evidence type="ECO:0000256" key="2">
    <source>
        <dbReference type="ARBA" id="ARBA00022622"/>
    </source>
</evidence>
<evidence type="ECO:0000256" key="3">
    <source>
        <dbReference type="ARBA" id="ARBA00022729"/>
    </source>
</evidence>
<accession>A0A9Q0JUF5</accession>
<evidence type="ECO:0000313" key="12">
    <source>
        <dbReference type="EMBL" id="KAJ4950643.1"/>
    </source>
</evidence>
<evidence type="ECO:0000256" key="6">
    <source>
        <dbReference type="ARBA" id="ARBA00023180"/>
    </source>
</evidence>
<dbReference type="GO" id="GO:0098552">
    <property type="term" value="C:side of membrane"/>
    <property type="evidence" value="ECO:0007669"/>
    <property type="project" value="UniProtKB-KW"/>
</dbReference>
<evidence type="ECO:0000256" key="8">
    <source>
        <dbReference type="ARBA" id="ARBA00035011"/>
    </source>
</evidence>
<comment type="similarity">
    <text evidence="8">Belongs to the early nodulin-like (ENODL) family.</text>
</comment>
<evidence type="ECO:0000256" key="10">
    <source>
        <dbReference type="SAM" id="SignalP"/>
    </source>
</evidence>
<keyword evidence="3 10" id="KW-0732">Signal</keyword>
<dbReference type="Pfam" id="PF02298">
    <property type="entry name" value="Cu_bind_like"/>
    <property type="match status" value="1"/>
</dbReference>
<evidence type="ECO:0000256" key="4">
    <source>
        <dbReference type="ARBA" id="ARBA00023136"/>
    </source>
</evidence>
<dbReference type="CDD" id="cd11019">
    <property type="entry name" value="OsENODL1_like"/>
    <property type="match status" value="1"/>
</dbReference>
<organism evidence="12 13">
    <name type="scientific">Protea cynaroides</name>
    <dbReference type="NCBI Taxonomy" id="273540"/>
    <lineage>
        <taxon>Eukaryota</taxon>
        <taxon>Viridiplantae</taxon>
        <taxon>Streptophyta</taxon>
        <taxon>Embryophyta</taxon>
        <taxon>Tracheophyta</taxon>
        <taxon>Spermatophyta</taxon>
        <taxon>Magnoliopsida</taxon>
        <taxon>Proteales</taxon>
        <taxon>Proteaceae</taxon>
        <taxon>Protea</taxon>
    </lineage>
</organism>
<keyword evidence="4" id="KW-0472">Membrane</keyword>
<comment type="subcellular location">
    <subcellularLocation>
        <location evidence="9">Endomembrane system</location>
        <topology evidence="9">Lipid-anchor</topology>
    </subcellularLocation>
    <subcellularLocation>
        <location evidence="1">Membrane</location>
        <topology evidence="1">Lipid-anchor</topology>
        <topology evidence="1">GPI-anchor</topology>
    </subcellularLocation>
</comment>
<dbReference type="Gene3D" id="2.60.40.420">
    <property type="entry name" value="Cupredoxins - blue copper proteins"/>
    <property type="match status" value="1"/>
</dbReference>
<keyword evidence="5" id="KW-1015">Disulfide bond</keyword>
<dbReference type="InterPro" id="IPR039391">
    <property type="entry name" value="Phytocyanin-like"/>
</dbReference>
<evidence type="ECO:0000256" key="5">
    <source>
        <dbReference type="ARBA" id="ARBA00023157"/>
    </source>
</evidence>
<keyword evidence="13" id="KW-1185">Reference proteome</keyword>
<dbReference type="GO" id="GO:0009055">
    <property type="term" value="F:electron transfer activity"/>
    <property type="evidence" value="ECO:0007669"/>
    <property type="project" value="InterPro"/>
</dbReference>
<evidence type="ECO:0000256" key="9">
    <source>
        <dbReference type="ARBA" id="ARBA00037868"/>
    </source>
</evidence>
<dbReference type="OrthoDB" id="1937044at2759"/>
<dbReference type="GO" id="GO:0005886">
    <property type="term" value="C:plasma membrane"/>
    <property type="evidence" value="ECO:0007669"/>
    <property type="project" value="TreeGrafter"/>
</dbReference>
<feature type="chain" id="PRO_5040119494" description="Phytocyanin domain-containing protein" evidence="10">
    <location>
        <begin position="24"/>
        <end position="177"/>
    </location>
</feature>
<evidence type="ECO:0000256" key="7">
    <source>
        <dbReference type="ARBA" id="ARBA00023288"/>
    </source>
</evidence>
<dbReference type="SUPFAM" id="SSF49503">
    <property type="entry name" value="Cupredoxins"/>
    <property type="match status" value="1"/>
</dbReference>
<sequence length="177" mass="19345">MAFSRALISSLVLIFLLFSLSEARDILVGGKNDSWKIPASESESLNRWAEGYRFQIGDSLVWKFDPQTDSVLLVTKKEYVTCNTTSPIAEYKEDNSKVKLDRSGPFYFISGAQGHCDKGQKLTVVVVSERRGYMGLSPAPSPMENEGPAMAPTSSASGLKAGMMVMILGSLFGMVLF</sequence>
<dbReference type="InterPro" id="IPR003245">
    <property type="entry name" value="Phytocyanin_dom"/>
</dbReference>